<dbReference type="InterPro" id="IPR052424">
    <property type="entry name" value="Kielin_Chordin-BMP_Reg"/>
</dbReference>
<dbReference type="Proteomes" id="UP000827092">
    <property type="component" value="Unassembled WGS sequence"/>
</dbReference>
<dbReference type="PANTHER" id="PTHR46698:SF3">
    <property type="entry name" value="TENECTIN ISOFORM 1-RELATED"/>
    <property type="match status" value="1"/>
</dbReference>
<organism evidence="5 6">
    <name type="scientific">Oedothorax gibbosus</name>
    <dbReference type="NCBI Taxonomy" id="931172"/>
    <lineage>
        <taxon>Eukaryota</taxon>
        <taxon>Metazoa</taxon>
        <taxon>Ecdysozoa</taxon>
        <taxon>Arthropoda</taxon>
        <taxon>Chelicerata</taxon>
        <taxon>Arachnida</taxon>
        <taxon>Araneae</taxon>
        <taxon>Araneomorphae</taxon>
        <taxon>Entelegynae</taxon>
        <taxon>Araneoidea</taxon>
        <taxon>Linyphiidae</taxon>
        <taxon>Erigoninae</taxon>
        <taxon>Oedothorax</taxon>
    </lineage>
</organism>
<sequence>MKFLVFAVLFCVIGGEVWARAQKPAQCEARFFQHYVAKECQPVFGPNDPKCPVRFRCPESVPVETSGCKYQGKIYPIGQDIPTGSLCQMCSCRPGWDGAPPQIVCVGVECPSVFGLPIEEDCYETFEKDKCCSTGKVCGASAHQSRPTCEHEGKTYYSGQHIEKTGDPCLVCTCHDGWTGEPQTDPNCRRVSCILEKDLGSLNSGCLPIYHEATCCPIEYDCGQNLRNTTTPFATKEAIASGDTCVFKGSHYRIGQQLDIGHPTNCVKCDCVTPPEFTCIHQSCHWPDDDTCSPTFVDGQCCPQFECSK</sequence>
<reference evidence="5 6" key="1">
    <citation type="journal article" date="2022" name="Nat. Ecol. Evol.">
        <title>A masculinizing supergene underlies an exaggerated male reproductive morph in a spider.</title>
        <authorList>
            <person name="Hendrickx F."/>
            <person name="De Corte Z."/>
            <person name="Sonet G."/>
            <person name="Van Belleghem S.M."/>
            <person name="Kostlbacher S."/>
            <person name="Vangestel C."/>
        </authorList>
    </citation>
    <scope>NUCLEOTIDE SEQUENCE [LARGE SCALE GENOMIC DNA]</scope>
    <source>
        <strain evidence="5">W744_W776</strain>
    </source>
</reference>
<comment type="caution">
    <text evidence="5">The sequence shown here is derived from an EMBL/GenBank/DDBJ whole genome shotgun (WGS) entry which is preliminary data.</text>
</comment>
<proteinExistence type="predicted"/>
<comment type="subcellular location">
    <subcellularLocation>
        <location evidence="1">Secreted</location>
    </subcellularLocation>
</comment>
<evidence type="ECO:0008006" key="7">
    <source>
        <dbReference type="Google" id="ProtNLM"/>
    </source>
</evidence>
<feature type="chain" id="PRO_5043899537" description="VWFC domain-containing protein" evidence="4">
    <location>
        <begin position="20"/>
        <end position="309"/>
    </location>
</feature>
<evidence type="ECO:0000256" key="1">
    <source>
        <dbReference type="ARBA" id="ARBA00004613"/>
    </source>
</evidence>
<keyword evidence="6" id="KW-1185">Reference proteome</keyword>
<evidence type="ECO:0000256" key="3">
    <source>
        <dbReference type="ARBA" id="ARBA00022729"/>
    </source>
</evidence>
<accession>A0AAV6UKI2</accession>
<dbReference type="EMBL" id="JAFNEN010000367">
    <property type="protein sequence ID" value="KAG8184652.1"/>
    <property type="molecule type" value="Genomic_DNA"/>
</dbReference>
<dbReference type="PANTHER" id="PTHR46698">
    <property type="entry name" value="CROSSVEINLESS 2"/>
    <property type="match status" value="1"/>
</dbReference>
<protein>
    <recommendedName>
        <fullName evidence="7">VWFC domain-containing protein</fullName>
    </recommendedName>
</protein>
<name>A0AAV6UKI2_9ARAC</name>
<keyword evidence="2" id="KW-0964">Secreted</keyword>
<dbReference type="Gene3D" id="2.10.70.10">
    <property type="entry name" value="Complement Module, domain 1"/>
    <property type="match status" value="1"/>
</dbReference>
<evidence type="ECO:0000256" key="2">
    <source>
        <dbReference type="ARBA" id="ARBA00022525"/>
    </source>
</evidence>
<keyword evidence="3 4" id="KW-0732">Signal</keyword>
<dbReference type="AlphaFoldDB" id="A0AAV6UKI2"/>
<gene>
    <name evidence="5" type="ORF">JTE90_022700</name>
</gene>
<evidence type="ECO:0000313" key="5">
    <source>
        <dbReference type="EMBL" id="KAG8184652.1"/>
    </source>
</evidence>
<dbReference type="GO" id="GO:0005576">
    <property type="term" value="C:extracellular region"/>
    <property type="evidence" value="ECO:0007669"/>
    <property type="project" value="UniProtKB-SubCell"/>
</dbReference>
<evidence type="ECO:0000256" key="4">
    <source>
        <dbReference type="SAM" id="SignalP"/>
    </source>
</evidence>
<feature type="signal peptide" evidence="4">
    <location>
        <begin position="1"/>
        <end position="19"/>
    </location>
</feature>
<evidence type="ECO:0000313" key="6">
    <source>
        <dbReference type="Proteomes" id="UP000827092"/>
    </source>
</evidence>